<comment type="caution">
    <text evidence="2">The sequence shown here is derived from an EMBL/GenBank/DDBJ whole genome shotgun (WGS) entry which is preliminary data.</text>
</comment>
<organism evidence="2 3">
    <name type="scientific">Roseomonas populi</name>
    <dbReference type="NCBI Taxonomy" id="3121582"/>
    <lineage>
        <taxon>Bacteria</taxon>
        <taxon>Pseudomonadati</taxon>
        <taxon>Pseudomonadota</taxon>
        <taxon>Alphaproteobacteria</taxon>
        <taxon>Acetobacterales</taxon>
        <taxon>Roseomonadaceae</taxon>
        <taxon>Roseomonas</taxon>
    </lineage>
</organism>
<dbReference type="EMBL" id="JANJOU010000013">
    <property type="protein sequence ID" value="MCR0983468.1"/>
    <property type="molecule type" value="Genomic_DNA"/>
</dbReference>
<accession>A0ABT1X5U3</accession>
<dbReference type="Gene3D" id="3.40.50.10090">
    <property type="match status" value="2"/>
</dbReference>
<evidence type="ECO:0000313" key="2">
    <source>
        <dbReference type="EMBL" id="MCR0983468.1"/>
    </source>
</evidence>
<reference evidence="2 3" key="1">
    <citation type="submission" date="2022-06" db="EMBL/GenBank/DDBJ databases">
        <title>Roseomonas CN29.</title>
        <authorList>
            <person name="Cheng Y."/>
            <person name="He X."/>
        </authorList>
    </citation>
    <scope>NUCLEOTIDE SEQUENCE [LARGE SCALE GENOMIC DNA]</scope>
    <source>
        <strain evidence="2 3">CN29</strain>
    </source>
</reference>
<gene>
    <name evidence="2" type="ORF">NRP21_15535</name>
</gene>
<evidence type="ECO:0000259" key="1">
    <source>
        <dbReference type="Pfam" id="PF02602"/>
    </source>
</evidence>
<evidence type="ECO:0000313" key="3">
    <source>
        <dbReference type="Proteomes" id="UP001524642"/>
    </source>
</evidence>
<protein>
    <submittedName>
        <fullName evidence="2">Uroporphyrinogen-III synthase</fullName>
    </submittedName>
</protein>
<dbReference type="InterPro" id="IPR003754">
    <property type="entry name" value="4pyrrol_synth_uPrphyn_synth"/>
</dbReference>
<sequence>MAEGPPAAPACLITRPEPGASATAARVAALGWRPVIAPALVLTPLPIEPVPGARAALLPSAAAIPALADACPPDLPVLAVGEGTADAARAAGFRDVAAASGDATSLASLAASRLDPSAGPVLLAAGEGYGDELAADLLSRGFDVIRRDAYAAAESAVLPPEAHAALRAGEVRAALFLSPRSARVALSLLRAAGLCGAATDIRALALSGRVARAASGLPWKGLDVAPRPDQDALLDLLGPPPSTSLPEG</sequence>
<dbReference type="InterPro" id="IPR036108">
    <property type="entry name" value="4pyrrol_syn_uPrphyn_synt_sf"/>
</dbReference>
<name>A0ABT1X5U3_9PROT</name>
<dbReference type="CDD" id="cd06578">
    <property type="entry name" value="HemD"/>
    <property type="match status" value="1"/>
</dbReference>
<proteinExistence type="predicted"/>
<dbReference type="RefSeq" id="WP_257717137.1">
    <property type="nucleotide sequence ID" value="NZ_JANJOU010000013.1"/>
</dbReference>
<keyword evidence="3" id="KW-1185">Reference proteome</keyword>
<feature type="domain" description="Tetrapyrrole biosynthesis uroporphyrinogen III synthase" evidence="1">
    <location>
        <begin position="22"/>
        <end position="234"/>
    </location>
</feature>
<dbReference type="SUPFAM" id="SSF69618">
    <property type="entry name" value="HemD-like"/>
    <property type="match status" value="1"/>
</dbReference>
<dbReference type="Proteomes" id="UP001524642">
    <property type="component" value="Unassembled WGS sequence"/>
</dbReference>
<dbReference type="Pfam" id="PF02602">
    <property type="entry name" value="HEM4"/>
    <property type="match status" value="1"/>
</dbReference>